<gene>
    <name evidence="2" type="primary">jg22082</name>
    <name evidence="2" type="ORF">PAEG_LOCUS15301</name>
</gene>
<keyword evidence="3" id="KW-1185">Reference proteome</keyword>
<name>A0A8S4RKU6_9NEOP</name>
<evidence type="ECO:0000256" key="1">
    <source>
        <dbReference type="SAM" id="MobiDB-lite"/>
    </source>
</evidence>
<evidence type="ECO:0000313" key="3">
    <source>
        <dbReference type="Proteomes" id="UP000838756"/>
    </source>
</evidence>
<dbReference type="AlphaFoldDB" id="A0A8S4RKU6"/>
<evidence type="ECO:0000313" key="2">
    <source>
        <dbReference type="EMBL" id="CAH2238154.1"/>
    </source>
</evidence>
<reference evidence="2" key="1">
    <citation type="submission" date="2022-03" db="EMBL/GenBank/DDBJ databases">
        <authorList>
            <person name="Lindestad O."/>
        </authorList>
    </citation>
    <scope>NUCLEOTIDE SEQUENCE</scope>
</reference>
<sequence length="90" mass="10212">MTYGFETWSLTMGLIRRLKVTQRAIERATLGVSLRLDEIRNEEMFTTQTLSSCGNRTHGLGSESRVAAHSANRPSIEEMRRSVEELELPT</sequence>
<dbReference type="EMBL" id="CAKXAJ010025322">
    <property type="protein sequence ID" value="CAH2238154.1"/>
    <property type="molecule type" value="Genomic_DNA"/>
</dbReference>
<protein>
    <submittedName>
        <fullName evidence="2">Jg22082 protein</fullName>
    </submittedName>
</protein>
<feature type="region of interest" description="Disordered" evidence="1">
    <location>
        <begin position="50"/>
        <end position="90"/>
    </location>
</feature>
<feature type="compositionally biased region" description="Basic and acidic residues" evidence="1">
    <location>
        <begin position="75"/>
        <end position="84"/>
    </location>
</feature>
<dbReference type="Proteomes" id="UP000838756">
    <property type="component" value="Unassembled WGS sequence"/>
</dbReference>
<accession>A0A8S4RKU6</accession>
<comment type="caution">
    <text evidence="2">The sequence shown here is derived from an EMBL/GenBank/DDBJ whole genome shotgun (WGS) entry which is preliminary data.</text>
</comment>
<organism evidence="2 3">
    <name type="scientific">Pararge aegeria aegeria</name>
    <dbReference type="NCBI Taxonomy" id="348720"/>
    <lineage>
        <taxon>Eukaryota</taxon>
        <taxon>Metazoa</taxon>
        <taxon>Ecdysozoa</taxon>
        <taxon>Arthropoda</taxon>
        <taxon>Hexapoda</taxon>
        <taxon>Insecta</taxon>
        <taxon>Pterygota</taxon>
        <taxon>Neoptera</taxon>
        <taxon>Endopterygota</taxon>
        <taxon>Lepidoptera</taxon>
        <taxon>Glossata</taxon>
        <taxon>Ditrysia</taxon>
        <taxon>Papilionoidea</taxon>
        <taxon>Nymphalidae</taxon>
        <taxon>Satyrinae</taxon>
        <taxon>Satyrini</taxon>
        <taxon>Parargina</taxon>
        <taxon>Pararge</taxon>
    </lineage>
</organism>
<dbReference type="OrthoDB" id="407509at2759"/>
<proteinExistence type="predicted"/>